<sequence>MDDGPAKGRPNSNGNCTIKNSSTATRKEQPQPVSIPIVGAGNSSNHQAPALATGQKSKQDLKQMQPKSQLIKNADLGKHGKCVVG</sequence>
<feature type="region of interest" description="Disordered" evidence="1">
    <location>
        <begin position="1"/>
        <end position="85"/>
    </location>
</feature>
<evidence type="ECO:0000313" key="3">
    <source>
        <dbReference type="EMBL" id="KAG0481893.1"/>
    </source>
</evidence>
<dbReference type="EMBL" id="JADCNL010000005">
    <property type="protein sequence ID" value="KAG0479293.1"/>
    <property type="molecule type" value="Genomic_DNA"/>
</dbReference>
<dbReference type="EMBL" id="JADCNM010000005">
    <property type="protein sequence ID" value="KAG0481893.1"/>
    <property type="molecule type" value="Genomic_DNA"/>
</dbReference>
<keyword evidence="4" id="KW-1185">Reference proteome</keyword>
<dbReference type="Proteomes" id="UP000639772">
    <property type="component" value="Unassembled WGS sequence"/>
</dbReference>
<evidence type="ECO:0000313" key="5">
    <source>
        <dbReference type="Proteomes" id="UP000639772"/>
    </source>
</evidence>
<reference evidence="4 5" key="1">
    <citation type="journal article" date="2020" name="Nat. Food">
        <title>A phased Vanilla planifolia genome enables genetic improvement of flavour and production.</title>
        <authorList>
            <person name="Hasing T."/>
            <person name="Tang H."/>
            <person name="Brym M."/>
            <person name="Khazi F."/>
            <person name="Huang T."/>
            <person name="Chambers A.H."/>
        </authorList>
    </citation>
    <scope>NUCLEOTIDE SEQUENCE [LARGE SCALE GENOMIC DNA]</scope>
    <source>
        <tissue evidence="3">Leaf</tissue>
    </source>
</reference>
<comment type="caution">
    <text evidence="3">The sequence shown here is derived from an EMBL/GenBank/DDBJ whole genome shotgun (WGS) entry which is preliminary data.</text>
</comment>
<dbReference type="AlphaFoldDB" id="A0A835R8N7"/>
<evidence type="ECO:0000313" key="4">
    <source>
        <dbReference type="Proteomes" id="UP000636800"/>
    </source>
</evidence>
<feature type="compositionally biased region" description="Polar residues" evidence="1">
    <location>
        <begin position="10"/>
        <end position="24"/>
    </location>
</feature>
<proteinExistence type="predicted"/>
<protein>
    <submittedName>
        <fullName evidence="3">Uncharacterized protein</fullName>
    </submittedName>
</protein>
<name>A0A835R8N7_VANPL</name>
<evidence type="ECO:0000256" key="1">
    <source>
        <dbReference type="SAM" id="MobiDB-lite"/>
    </source>
</evidence>
<evidence type="ECO:0000313" key="2">
    <source>
        <dbReference type="EMBL" id="KAG0479293.1"/>
    </source>
</evidence>
<accession>A0A835R8N7</accession>
<organism evidence="3 5">
    <name type="scientific">Vanilla planifolia</name>
    <name type="common">Vanilla</name>
    <dbReference type="NCBI Taxonomy" id="51239"/>
    <lineage>
        <taxon>Eukaryota</taxon>
        <taxon>Viridiplantae</taxon>
        <taxon>Streptophyta</taxon>
        <taxon>Embryophyta</taxon>
        <taxon>Tracheophyta</taxon>
        <taxon>Spermatophyta</taxon>
        <taxon>Magnoliopsida</taxon>
        <taxon>Liliopsida</taxon>
        <taxon>Asparagales</taxon>
        <taxon>Orchidaceae</taxon>
        <taxon>Vanilloideae</taxon>
        <taxon>Vanilleae</taxon>
        <taxon>Vanilla</taxon>
    </lineage>
</organism>
<dbReference type="Proteomes" id="UP000636800">
    <property type="component" value="Chromosome 5"/>
</dbReference>
<gene>
    <name evidence="3" type="ORF">HPP92_009977</name>
    <name evidence="2" type="ORF">HPP92_010151</name>
</gene>